<keyword evidence="1" id="KW-0472">Membrane</keyword>
<keyword evidence="1" id="KW-0812">Transmembrane</keyword>
<evidence type="ECO:0000313" key="2">
    <source>
        <dbReference type="EMBL" id="MFC7329163.1"/>
    </source>
</evidence>
<protein>
    <recommendedName>
        <fullName evidence="4">Major facilitator superfamily (MFS) profile domain-containing protein</fullName>
    </recommendedName>
</protein>
<dbReference type="EMBL" id="JBHTBH010000007">
    <property type="protein sequence ID" value="MFC7329163.1"/>
    <property type="molecule type" value="Genomic_DNA"/>
</dbReference>
<feature type="transmembrane region" description="Helical" evidence="1">
    <location>
        <begin position="95"/>
        <end position="114"/>
    </location>
</feature>
<evidence type="ECO:0000313" key="3">
    <source>
        <dbReference type="Proteomes" id="UP001596540"/>
    </source>
</evidence>
<reference evidence="3" key="1">
    <citation type="journal article" date="2019" name="Int. J. Syst. Evol. Microbiol.">
        <title>The Global Catalogue of Microorganisms (GCM) 10K type strain sequencing project: providing services to taxonomists for standard genome sequencing and annotation.</title>
        <authorList>
            <consortium name="The Broad Institute Genomics Platform"/>
            <consortium name="The Broad Institute Genome Sequencing Center for Infectious Disease"/>
            <person name="Wu L."/>
            <person name="Ma J."/>
        </authorList>
    </citation>
    <scope>NUCLEOTIDE SEQUENCE [LARGE SCALE GENOMIC DNA]</scope>
    <source>
        <strain evidence="3">CGMCC 4.7382</strain>
    </source>
</reference>
<evidence type="ECO:0008006" key="4">
    <source>
        <dbReference type="Google" id="ProtNLM"/>
    </source>
</evidence>
<comment type="caution">
    <text evidence="2">The sequence shown here is derived from an EMBL/GenBank/DDBJ whole genome shotgun (WGS) entry which is preliminary data.</text>
</comment>
<proteinExistence type="predicted"/>
<dbReference type="Proteomes" id="UP001596540">
    <property type="component" value="Unassembled WGS sequence"/>
</dbReference>
<keyword evidence="1" id="KW-1133">Transmembrane helix</keyword>
<organism evidence="2 3">
    <name type="scientific">Marinactinospora rubrisoli</name>
    <dbReference type="NCBI Taxonomy" id="2715399"/>
    <lineage>
        <taxon>Bacteria</taxon>
        <taxon>Bacillati</taxon>
        <taxon>Actinomycetota</taxon>
        <taxon>Actinomycetes</taxon>
        <taxon>Streptosporangiales</taxon>
        <taxon>Nocardiopsidaceae</taxon>
        <taxon>Marinactinospora</taxon>
    </lineage>
</organism>
<gene>
    <name evidence="2" type="ORF">ACFQRF_15615</name>
</gene>
<sequence>MTEGNGAPAAGRPHGRRSSAVLAAIGAAVGLAVGLLVVGMGLGWIALLLEAAYSALGHLSGRDTVIGVLVSVVLLAVIAVVTSRALRALGVRHPLGATAGILGASLIGLLTGRLSQSGR</sequence>
<keyword evidence="3" id="KW-1185">Reference proteome</keyword>
<feature type="transmembrane region" description="Helical" evidence="1">
    <location>
        <begin position="65"/>
        <end position="83"/>
    </location>
</feature>
<evidence type="ECO:0000256" key="1">
    <source>
        <dbReference type="SAM" id="Phobius"/>
    </source>
</evidence>
<dbReference type="RefSeq" id="WP_379871823.1">
    <property type="nucleotide sequence ID" value="NZ_JBHTBH010000007.1"/>
</dbReference>
<name>A0ABW2KGY6_9ACTN</name>
<accession>A0ABW2KGY6</accession>
<feature type="transmembrane region" description="Helical" evidence="1">
    <location>
        <begin position="21"/>
        <end position="45"/>
    </location>
</feature>